<dbReference type="AlphaFoldDB" id="A0A1M7TFL8"/>
<dbReference type="GO" id="GO:0015808">
    <property type="term" value="P:L-alanine transport"/>
    <property type="evidence" value="ECO:0007669"/>
    <property type="project" value="TreeGrafter"/>
</dbReference>
<evidence type="ECO:0000256" key="3">
    <source>
        <dbReference type="ARBA" id="ARBA00022840"/>
    </source>
</evidence>
<dbReference type="GO" id="GO:1903805">
    <property type="term" value="P:L-valine import across plasma membrane"/>
    <property type="evidence" value="ECO:0007669"/>
    <property type="project" value="TreeGrafter"/>
</dbReference>
<dbReference type="GO" id="GO:0016887">
    <property type="term" value="F:ATP hydrolysis activity"/>
    <property type="evidence" value="ECO:0007669"/>
    <property type="project" value="InterPro"/>
</dbReference>
<protein>
    <submittedName>
        <fullName evidence="5">Amino acid/amide ABC transporter ATP-binding protein 1, HAAT family</fullName>
    </submittedName>
</protein>
<dbReference type="InterPro" id="IPR003439">
    <property type="entry name" value="ABC_transporter-like_ATP-bd"/>
</dbReference>
<dbReference type="GO" id="GO:0015188">
    <property type="term" value="F:L-isoleucine transmembrane transporter activity"/>
    <property type="evidence" value="ECO:0007669"/>
    <property type="project" value="TreeGrafter"/>
</dbReference>
<dbReference type="SMART" id="SM00382">
    <property type="entry name" value="AAA"/>
    <property type="match status" value="1"/>
</dbReference>
<sequence>MSNILELNDVTIRFGGITAVKELTMNVPKDKIIGLIGPNGAGKTTVFNLISGFYKPTEGEIFFKQEKISEKSTHEICGRGVARTFQNIRLFTNQTALENVMVGGHVRRKYAWWTIPLCLPSAMKEEREIRRNAYELLERLSLAEYADELATSLPYGAQRRLEIARALATQPKLLLLDEPAAGMNPQESLELLDFIKEIRSEFDLSILLIEHDMKVVMGVCEHIWVLEYGSLIANGNPHEIQKNPAVIAAYLGDEINELYENEKEEQCCV</sequence>
<evidence type="ECO:0000259" key="4">
    <source>
        <dbReference type="PROSITE" id="PS50893"/>
    </source>
</evidence>
<dbReference type="Pfam" id="PF00005">
    <property type="entry name" value="ABC_tran"/>
    <property type="match status" value="1"/>
</dbReference>
<dbReference type="Pfam" id="PF12399">
    <property type="entry name" value="BCA_ABC_TP_C"/>
    <property type="match status" value="1"/>
</dbReference>
<dbReference type="RefSeq" id="WP_072697640.1">
    <property type="nucleotide sequence ID" value="NZ_FRDI01000011.1"/>
</dbReference>
<keyword evidence="1" id="KW-0813">Transport</keyword>
<dbReference type="InterPro" id="IPR032823">
    <property type="entry name" value="BCA_ABC_TP_C"/>
</dbReference>
<keyword evidence="3 5" id="KW-0067">ATP-binding</keyword>
<feature type="domain" description="ABC transporter" evidence="4">
    <location>
        <begin position="5"/>
        <end position="253"/>
    </location>
</feature>
<keyword evidence="6" id="KW-1185">Reference proteome</keyword>
<dbReference type="FunFam" id="3.40.50.300:FF:000421">
    <property type="entry name" value="Branched-chain amino acid ABC transporter ATP-binding protein"/>
    <property type="match status" value="1"/>
</dbReference>
<evidence type="ECO:0000256" key="2">
    <source>
        <dbReference type="ARBA" id="ARBA00022741"/>
    </source>
</evidence>
<reference evidence="5 6" key="1">
    <citation type="submission" date="2016-12" db="EMBL/GenBank/DDBJ databases">
        <authorList>
            <person name="Song W.-J."/>
            <person name="Kurnit D.M."/>
        </authorList>
    </citation>
    <scope>NUCLEOTIDE SEQUENCE [LARGE SCALE GENOMIC DNA]</scope>
    <source>
        <strain evidence="5 6">DSM 11393</strain>
    </source>
</reference>
<proteinExistence type="predicted"/>
<dbReference type="InterPro" id="IPR051120">
    <property type="entry name" value="ABC_AA/LPS_Transport"/>
</dbReference>
<dbReference type="PANTHER" id="PTHR45772:SF7">
    <property type="entry name" value="AMINO ACID ABC TRANSPORTER ATP-BINDING PROTEIN"/>
    <property type="match status" value="1"/>
</dbReference>
<dbReference type="Proteomes" id="UP000186469">
    <property type="component" value="Unassembled WGS sequence"/>
</dbReference>
<dbReference type="GO" id="GO:0005304">
    <property type="term" value="F:L-valine transmembrane transporter activity"/>
    <property type="evidence" value="ECO:0007669"/>
    <property type="project" value="TreeGrafter"/>
</dbReference>
<dbReference type="SUPFAM" id="SSF52540">
    <property type="entry name" value="P-loop containing nucleoside triphosphate hydrolases"/>
    <property type="match status" value="1"/>
</dbReference>
<keyword evidence="2" id="KW-0547">Nucleotide-binding</keyword>
<dbReference type="PANTHER" id="PTHR45772">
    <property type="entry name" value="CONSERVED COMPONENT OF ABC TRANSPORTER FOR NATURAL AMINO ACIDS-RELATED"/>
    <property type="match status" value="1"/>
</dbReference>
<dbReference type="InterPro" id="IPR003593">
    <property type="entry name" value="AAA+_ATPase"/>
</dbReference>
<dbReference type="CDD" id="cd03219">
    <property type="entry name" value="ABC_Mj1267_LivG_branched"/>
    <property type="match status" value="1"/>
</dbReference>
<organism evidence="5 6">
    <name type="scientific">Desulfovibrio litoralis DSM 11393</name>
    <dbReference type="NCBI Taxonomy" id="1121455"/>
    <lineage>
        <taxon>Bacteria</taxon>
        <taxon>Pseudomonadati</taxon>
        <taxon>Thermodesulfobacteriota</taxon>
        <taxon>Desulfovibrionia</taxon>
        <taxon>Desulfovibrionales</taxon>
        <taxon>Desulfovibrionaceae</taxon>
        <taxon>Desulfovibrio</taxon>
    </lineage>
</organism>
<accession>A0A1M7TFL8</accession>
<dbReference type="GO" id="GO:0015192">
    <property type="term" value="F:L-phenylalanine transmembrane transporter activity"/>
    <property type="evidence" value="ECO:0007669"/>
    <property type="project" value="TreeGrafter"/>
</dbReference>
<dbReference type="Gene3D" id="3.40.50.300">
    <property type="entry name" value="P-loop containing nucleotide triphosphate hydrolases"/>
    <property type="match status" value="1"/>
</dbReference>
<dbReference type="PROSITE" id="PS50893">
    <property type="entry name" value="ABC_TRANSPORTER_2"/>
    <property type="match status" value="1"/>
</dbReference>
<evidence type="ECO:0000256" key="1">
    <source>
        <dbReference type="ARBA" id="ARBA00022448"/>
    </source>
</evidence>
<dbReference type="OrthoDB" id="9809450at2"/>
<dbReference type="GO" id="GO:0005886">
    <property type="term" value="C:plasma membrane"/>
    <property type="evidence" value="ECO:0007669"/>
    <property type="project" value="TreeGrafter"/>
</dbReference>
<dbReference type="EMBL" id="FRDI01000011">
    <property type="protein sequence ID" value="SHN69496.1"/>
    <property type="molecule type" value="Genomic_DNA"/>
</dbReference>
<dbReference type="GO" id="GO:0005524">
    <property type="term" value="F:ATP binding"/>
    <property type="evidence" value="ECO:0007669"/>
    <property type="project" value="UniProtKB-KW"/>
</dbReference>
<evidence type="ECO:0000313" key="5">
    <source>
        <dbReference type="EMBL" id="SHN69496.1"/>
    </source>
</evidence>
<evidence type="ECO:0000313" key="6">
    <source>
        <dbReference type="Proteomes" id="UP000186469"/>
    </source>
</evidence>
<name>A0A1M7TFL8_9BACT</name>
<dbReference type="GO" id="GO:0042941">
    <property type="term" value="P:D-alanine transmembrane transport"/>
    <property type="evidence" value="ECO:0007669"/>
    <property type="project" value="TreeGrafter"/>
</dbReference>
<dbReference type="GO" id="GO:1903806">
    <property type="term" value="P:L-isoleucine import across plasma membrane"/>
    <property type="evidence" value="ECO:0007669"/>
    <property type="project" value="TreeGrafter"/>
</dbReference>
<dbReference type="STRING" id="1121455.SAMN02745728_01956"/>
<gene>
    <name evidence="5" type="ORF">SAMN02745728_01956</name>
</gene>
<dbReference type="InterPro" id="IPR027417">
    <property type="entry name" value="P-loop_NTPase"/>
</dbReference>